<organism evidence="1">
    <name type="scientific">uncultured Anaerotruncus sp</name>
    <dbReference type="NCBI Taxonomy" id="905011"/>
    <lineage>
        <taxon>Bacteria</taxon>
        <taxon>Bacillati</taxon>
        <taxon>Bacillota</taxon>
        <taxon>Clostridia</taxon>
        <taxon>Eubacteriales</taxon>
        <taxon>Oscillospiraceae</taxon>
        <taxon>Anaerotruncus</taxon>
        <taxon>environmental samples</taxon>
    </lineage>
</organism>
<sequence>MAYPITIVDGRPQLDSLPVGKIVNYPLEKRDYRPFAQFRLCVNEEGLHLYLWAFELEVSPKSVQRVCLNLCPGQRKHLDLALFGNGSARLSIWEGDRVLEEQPVEVHPLCGEDLQGVYWGGQYLLPWGEIRRIFGRDQFQQGDTVRGNLYKTCDDEAYFHQGCFFPVDFQSIDPYGERFFGEFAFTR</sequence>
<reference evidence="1" key="1">
    <citation type="submission" date="2019-11" db="EMBL/GenBank/DDBJ databases">
        <authorList>
            <person name="Feng L."/>
        </authorList>
    </citation>
    <scope>NUCLEOTIDE SEQUENCE</scope>
    <source>
        <strain evidence="1">AundefinedLFYP135</strain>
    </source>
</reference>
<evidence type="ECO:0008006" key="2">
    <source>
        <dbReference type="Google" id="ProtNLM"/>
    </source>
</evidence>
<name>A0A6N2UCM8_9FIRM</name>
<dbReference type="EMBL" id="CACRSL010000003">
    <property type="protein sequence ID" value="VYT14642.1"/>
    <property type="molecule type" value="Genomic_DNA"/>
</dbReference>
<gene>
    <name evidence="1" type="ORF">AULFYP135_01829</name>
</gene>
<dbReference type="AlphaFoldDB" id="A0A6N2UCM8"/>
<protein>
    <recommendedName>
        <fullName evidence="2">Carbohydrate-binding domain-containing protein</fullName>
    </recommendedName>
</protein>
<proteinExistence type="predicted"/>
<evidence type="ECO:0000313" key="1">
    <source>
        <dbReference type="EMBL" id="VYT14642.1"/>
    </source>
</evidence>
<accession>A0A6N2UCM8</accession>